<accession>A0ABR9HCQ4</accession>
<evidence type="ECO:0000256" key="1">
    <source>
        <dbReference type="SAM" id="MobiDB-lite"/>
    </source>
</evidence>
<name>A0ABR9HCQ4_9ACTN</name>
<keyword evidence="3" id="KW-1185">Reference proteome</keyword>
<gene>
    <name evidence="2" type="ORF">H4W79_001011</name>
</gene>
<proteinExistence type="predicted"/>
<feature type="compositionally biased region" description="Basic residues" evidence="1">
    <location>
        <begin position="39"/>
        <end position="48"/>
    </location>
</feature>
<evidence type="ECO:0000313" key="2">
    <source>
        <dbReference type="EMBL" id="MBE1456797.1"/>
    </source>
</evidence>
<organism evidence="2 3">
    <name type="scientific">Nocardiopsis terrae</name>
    <dbReference type="NCBI Taxonomy" id="372655"/>
    <lineage>
        <taxon>Bacteria</taxon>
        <taxon>Bacillati</taxon>
        <taxon>Actinomycetota</taxon>
        <taxon>Actinomycetes</taxon>
        <taxon>Streptosporangiales</taxon>
        <taxon>Nocardiopsidaceae</taxon>
        <taxon>Nocardiopsis</taxon>
    </lineage>
</organism>
<reference evidence="2 3" key="1">
    <citation type="submission" date="2020-10" db="EMBL/GenBank/DDBJ databases">
        <title>Sequencing the genomes of 1000 actinobacteria strains.</title>
        <authorList>
            <person name="Klenk H.-P."/>
        </authorList>
    </citation>
    <scope>NUCLEOTIDE SEQUENCE [LARGE SCALE GENOMIC DNA]</scope>
    <source>
        <strain evidence="2 3">DSM 45157</strain>
    </source>
</reference>
<dbReference type="EMBL" id="JADBDY010000001">
    <property type="protein sequence ID" value="MBE1456797.1"/>
    <property type="molecule type" value="Genomic_DNA"/>
</dbReference>
<feature type="region of interest" description="Disordered" evidence="1">
    <location>
        <begin position="1"/>
        <end position="66"/>
    </location>
</feature>
<dbReference type="Proteomes" id="UP000598217">
    <property type="component" value="Unassembled WGS sequence"/>
</dbReference>
<protein>
    <submittedName>
        <fullName evidence="2">Uncharacterized protein</fullName>
    </submittedName>
</protein>
<evidence type="ECO:0000313" key="3">
    <source>
        <dbReference type="Proteomes" id="UP000598217"/>
    </source>
</evidence>
<sequence length="66" mass="6960">MCQAARPESDLPARDTSGSAPARPSPGREPAGAAETRKGRGARLRGGRNRSDQSFPDPGAYPPQDR</sequence>
<comment type="caution">
    <text evidence="2">The sequence shown here is derived from an EMBL/GenBank/DDBJ whole genome shotgun (WGS) entry which is preliminary data.</text>
</comment>